<feature type="domain" description="Glucose-methanol-choline oxidoreductase N-terminal" evidence="5">
    <location>
        <begin position="77"/>
        <end position="100"/>
    </location>
</feature>
<dbReference type="PANTHER" id="PTHR11552:SF115">
    <property type="entry name" value="DEHYDROGENASE XPTC-RELATED"/>
    <property type="match status" value="1"/>
</dbReference>
<dbReference type="GO" id="GO:0016614">
    <property type="term" value="F:oxidoreductase activity, acting on CH-OH group of donors"/>
    <property type="evidence" value="ECO:0007669"/>
    <property type="project" value="InterPro"/>
</dbReference>
<dbReference type="InterPro" id="IPR036188">
    <property type="entry name" value="FAD/NAD-bd_sf"/>
</dbReference>
<dbReference type="PIRSF" id="PIRSF000137">
    <property type="entry name" value="Alcohol_oxidase"/>
    <property type="match status" value="1"/>
</dbReference>
<dbReference type="EMBL" id="KB445563">
    <property type="protein sequence ID" value="EMC91735.1"/>
    <property type="molecule type" value="Genomic_DNA"/>
</dbReference>
<dbReference type="PANTHER" id="PTHR11552">
    <property type="entry name" value="GLUCOSE-METHANOL-CHOLINE GMC OXIDOREDUCTASE"/>
    <property type="match status" value="1"/>
</dbReference>
<feature type="domain" description="Glucose-methanol-choline oxidoreductase N-terminal" evidence="6">
    <location>
        <begin position="275"/>
        <end position="289"/>
    </location>
</feature>
<evidence type="ECO:0000259" key="5">
    <source>
        <dbReference type="PROSITE" id="PS00623"/>
    </source>
</evidence>
<dbReference type="Gene3D" id="3.30.560.10">
    <property type="entry name" value="Glucose Oxidase, domain 3"/>
    <property type="match status" value="1"/>
</dbReference>
<comment type="cofactor">
    <cofactor evidence="3">
        <name>FAD</name>
        <dbReference type="ChEBI" id="CHEBI:57692"/>
    </cofactor>
</comment>
<dbReference type="OMA" id="DPRYCAD"/>
<dbReference type="AlphaFoldDB" id="M2MZH0"/>
<dbReference type="GeneID" id="19117267"/>
<dbReference type="PROSITE" id="PS00624">
    <property type="entry name" value="GMC_OXRED_2"/>
    <property type="match status" value="1"/>
</dbReference>
<dbReference type="KEGG" id="bcom:BAUCODRAFT_79531"/>
<comment type="similarity">
    <text evidence="1 4">Belongs to the GMC oxidoreductase family.</text>
</comment>
<feature type="binding site" evidence="3">
    <location>
        <position position="229"/>
    </location>
    <ligand>
        <name>FAD</name>
        <dbReference type="ChEBI" id="CHEBI:57692"/>
    </ligand>
</feature>
<dbReference type="InterPro" id="IPR012132">
    <property type="entry name" value="GMC_OxRdtase"/>
</dbReference>
<evidence type="ECO:0000313" key="8">
    <source>
        <dbReference type="Proteomes" id="UP000011761"/>
    </source>
</evidence>
<evidence type="ECO:0000259" key="6">
    <source>
        <dbReference type="PROSITE" id="PS00624"/>
    </source>
</evidence>
<proteinExistence type="inferred from homology"/>
<feature type="active site" description="Proton acceptor" evidence="2">
    <location>
        <position position="565"/>
    </location>
</feature>
<reference evidence="7 8" key="1">
    <citation type="journal article" date="2012" name="PLoS Pathog.">
        <title>Diverse lifestyles and strategies of plant pathogenesis encoded in the genomes of eighteen Dothideomycetes fungi.</title>
        <authorList>
            <person name="Ohm R.A."/>
            <person name="Feau N."/>
            <person name="Henrissat B."/>
            <person name="Schoch C.L."/>
            <person name="Horwitz B.A."/>
            <person name="Barry K.W."/>
            <person name="Condon B.J."/>
            <person name="Copeland A.C."/>
            <person name="Dhillon B."/>
            <person name="Glaser F."/>
            <person name="Hesse C.N."/>
            <person name="Kosti I."/>
            <person name="LaButti K."/>
            <person name="Lindquist E.A."/>
            <person name="Lucas S."/>
            <person name="Salamov A.A."/>
            <person name="Bradshaw R.E."/>
            <person name="Ciuffetti L."/>
            <person name="Hamelin R.C."/>
            <person name="Kema G.H.J."/>
            <person name="Lawrence C."/>
            <person name="Scott J.A."/>
            <person name="Spatafora J.W."/>
            <person name="Turgeon B.G."/>
            <person name="de Wit P.J.G.M."/>
            <person name="Zhong S."/>
            <person name="Goodwin S.B."/>
            <person name="Grigoriev I.V."/>
        </authorList>
    </citation>
    <scope>NUCLEOTIDE SEQUENCE [LARGE SCALE GENOMIC DNA]</scope>
    <source>
        <strain evidence="7 8">UAMH 10762</strain>
    </source>
</reference>
<name>M2MZH0_BAUPA</name>
<dbReference type="InterPro" id="IPR000172">
    <property type="entry name" value="GMC_OxRdtase_N"/>
</dbReference>
<dbReference type="OrthoDB" id="269227at2759"/>
<dbReference type="Proteomes" id="UP000011761">
    <property type="component" value="Unassembled WGS sequence"/>
</dbReference>
<dbReference type="GO" id="GO:0044550">
    <property type="term" value="P:secondary metabolite biosynthetic process"/>
    <property type="evidence" value="ECO:0007669"/>
    <property type="project" value="TreeGrafter"/>
</dbReference>
<dbReference type="GO" id="GO:0050660">
    <property type="term" value="F:flavin adenine dinucleotide binding"/>
    <property type="evidence" value="ECO:0007669"/>
    <property type="project" value="InterPro"/>
</dbReference>
<dbReference type="PROSITE" id="PS00623">
    <property type="entry name" value="GMC_OXRED_1"/>
    <property type="match status" value="1"/>
</dbReference>
<dbReference type="HOGENOM" id="CLU_002865_6_1_1"/>
<protein>
    <recommendedName>
        <fullName evidence="5 6">Glucose-methanol-choline oxidoreductase N-terminal domain-containing protein</fullName>
    </recommendedName>
</protein>
<dbReference type="SUPFAM" id="SSF54373">
    <property type="entry name" value="FAD-linked reductases, C-terminal domain"/>
    <property type="match status" value="1"/>
</dbReference>
<gene>
    <name evidence="7" type="ORF">BAUCODRAFT_79531</name>
</gene>
<evidence type="ECO:0000256" key="4">
    <source>
        <dbReference type="RuleBase" id="RU003968"/>
    </source>
</evidence>
<dbReference type="RefSeq" id="XP_007681059.1">
    <property type="nucleotide sequence ID" value="XM_007682869.1"/>
</dbReference>
<evidence type="ECO:0000313" key="7">
    <source>
        <dbReference type="EMBL" id="EMC91735.1"/>
    </source>
</evidence>
<keyword evidence="8" id="KW-1185">Reference proteome</keyword>
<keyword evidence="3 4" id="KW-0274">FAD</keyword>
<keyword evidence="4" id="KW-0285">Flavoprotein</keyword>
<accession>M2MZH0</accession>
<dbReference type="Pfam" id="PF00732">
    <property type="entry name" value="GMC_oxred_N"/>
    <property type="match status" value="1"/>
</dbReference>
<sequence length="578" mass="61785">MYIVVGGGVAGLTVASRLSEDPTVKVLLLEAGPADNGELFVEVPGMIGNGIGTIYDWNLSTVPQAHLNGAPRSLPQGRGLGGGSLINGMLWSRGEIGDWENFVQLGNPEWSWQDMLPYFMRSETYTPLSSVELSEEYSIEADMSVHGTSGPINVSFPHYFWTSSADLFSGLNQLGVPTAYDPNEGLIAGASFLPLSLDPVEEMRATARKGYFDPFVLRPNLYVTTGQAVTQIIFEGRGTDSNETAMTSEGMSFASNAETSSQQITASREVIMAAGALHSPQLLMLSGIGPAVALRALRIPVNVDLPDVGSNLHDHGQVWAWYPYNNSNITTPLDFFTNSTFANDAWTDYWANQTGPMTTAAFDGVAFPSLPFITNGSNAIAYAASLQSAGQYLPVNTDPTVSAGYAEQLTLLVDALADPTRAGYEIINANDGALTVANMRPLSRGTIALNSSNPFDPPVIDPRYGSNPIDAQVLLAALRFNERLIATNSLAAMNPIQQYPPPDATDEQLLQYIAANMQTEYHPAGTNAMMPLALGGVASPELLVYGTSNLRVVDASIIPMLPAAHLQAVVYGIAEKVP</sequence>
<dbReference type="InterPro" id="IPR007867">
    <property type="entry name" value="GMC_OxRtase_C"/>
</dbReference>
<evidence type="ECO:0000256" key="1">
    <source>
        <dbReference type="ARBA" id="ARBA00010790"/>
    </source>
</evidence>
<feature type="active site" description="Proton donor" evidence="2">
    <location>
        <position position="522"/>
    </location>
</feature>
<dbReference type="Pfam" id="PF05199">
    <property type="entry name" value="GMC_oxred_C"/>
    <property type="match status" value="1"/>
</dbReference>
<evidence type="ECO:0000256" key="3">
    <source>
        <dbReference type="PIRSR" id="PIRSR000137-2"/>
    </source>
</evidence>
<organism evidence="7 8">
    <name type="scientific">Baudoinia panamericana (strain UAMH 10762)</name>
    <name type="common">Angels' share fungus</name>
    <name type="synonym">Baudoinia compniacensis (strain UAMH 10762)</name>
    <dbReference type="NCBI Taxonomy" id="717646"/>
    <lineage>
        <taxon>Eukaryota</taxon>
        <taxon>Fungi</taxon>
        <taxon>Dikarya</taxon>
        <taxon>Ascomycota</taxon>
        <taxon>Pezizomycotina</taxon>
        <taxon>Dothideomycetes</taxon>
        <taxon>Dothideomycetidae</taxon>
        <taxon>Mycosphaerellales</taxon>
        <taxon>Teratosphaeriaceae</taxon>
        <taxon>Baudoinia</taxon>
    </lineage>
</organism>
<dbReference type="SUPFAM" id="SSF51905">
    <property type="entry name" value="FAD/NAD(P)-binding domain"/>
    <property type="match status" value="1"/>
</dbReference>
<dbReference type="Gene3D" id="3.50.50.60">
    <property type="entry name" value="FAD/NAD(P)-binding domain"/>
    <property type="match status" value="1"/>
</dbReference>
<evidence type="ECO:0000256" key="2">
    <source>
        <dbReference type="PIRSR" id="PIRSR000137-1"/>
    </source>
</evidence>
<dbReference type="eggNOG" id="KOG1238">
    <property type="taxonomic scope" value="Eukaryota"/>
</dbReference>